<dbReference type="InterPro" id="IPR036186">
    <property type="entry name" value="Serpin_sf"/>
</dbReference>
<dbReference type="Pfam" id="PF00079">
    <property type="entry name" value="Serpin"/>
    <property type="match status" value="1"/>
</dbReference>
<dbReference type="GO" id="GO:0004867">
    <property type="term" value="F:serine-type endopeptidase inhibitor activity"/>
    <property type="evidence" value="ECO:0007669"/>
    <property type="project" value="UniProtKB-KW"/>
</dbReference>
<reference evidence="4" key="1">
    <citation type="submission" date="2014-02" db="EMBL/GenBank/DDBJ databases">
        <title>Comparative bioinformatics, temporal and spatial expression analyses of Ixodes scapularis organic anion transporting polypeptides.</title>
        <authorList>
            <person name="Radulovic Z."/>
            <person name="Porter L."/>
            <person name="Kim T."/>
            <person name="Mulenga A."/>
        </authorList>
    </citation>
    <scope>NUCLEOTIDE SEQUENCE</scope>
</reference>
<evidence type="ECO:0000256" key="1">
    <source>
        <dbReference type="ARBA" id="ARBA00022690"/>
    </source>
</evidence>
<keyword evidence="1" id="KW-0646">Protease inhibitor</keyword>
<dbReference type="EMBL" id="GAYW01000280">
    <property type="protein sequence ID" value="JAI08698.1"/>
    <property type="molecule type" value="Transcribed_RNA"/>
</dbReference>
<keyword evidence="2" id="KW-0722">Serine protease inhibitor</keyword>
<evidence type="ECO:0000259" key="3">
    <source>
        <dbReference type="Pfam" id="PF00079"/>
    </source>
</evidence>
<sequence>MTAEVLEHVFSDLRSSRRRVVLELPVVSAETGSNLGPVLREMGVRQAFGRDAAFQRITPTSHASLSWAMHRARLDIVAGDARSIVSRAYRHVVDNITSTSGEALPDVVLLVNKPF</sequence>
<dbReference type="InterPro" id="IPR023796">
    <property type="entry name" value="Serpin_dom"/>
</dbReference>
<feature type="non-terminal residue" evidence="4">
    <location>
        <position position="115"/>
    </location>
</feature>
<organism evidence="4">
    <name type="scientific">Amblyomma americanum</name>
    <name type="common">Lone star tick</name>
    <dbReference type="NCBI Taxonomy" id="6943"/>
    <lineage>
        <taxon>Eukaryota</taxon>
        <taxon>Metazoa</taxon>
        <taxon>Ecdysozoa</taxon>
        <taxon>Arthropoda</taxon>
        <taxon>Chelicerata</taxon>
        <taxon>Arachnida</taxon>
        <taxon>Acari</taxon>
        <taxon>Parasitiformes</taxon>
        <taxon>Ixodida</taxon>
        <taxon>Ixodoidea</taxon>
        <taxon>Ixodidae</taxon>
        <taxon>Amblyomminae</taxon>
        <taxon>Amblyomma</taxon>
    </lineage>
</organism>
<feature type="domain" description="Serpin" evidence="3">
    <location>
        <begin position="1"/>
        <end position="115"/>
    </location>
</feature>
<name>A0A0E9Y145_AMBAM</name>
<dbReference type="Gene3D" id="2.30.39.10">
    <property type="entry name" value="Alpha-1-antitrypsin, domain 1"/>
    <property type="match status" value="1"/>
</dbReference>
<dbReference type="AlphaFoldDB" id="A0A0E9Y145"/>
<evidence type="ECO:0000256" key="2">
    <source>
        <dbReference type="ARBA" id="ARBA00022900"/>
    </source>
</evidence>
<dbReference type="InterPro" id="IPR042178">
    <property type="entry name" value="Serpin_sf_1"/>
</dbReference>
<proteinExistence type="predicted"/>
<protein>
    <submittedName>
        <fullName evidence="4">Serine protease inhibitor</fullName>
    </submittedName>
</protein>
<accession>A0A0E9Y145</accession>
<dbReference type="SUPFAM" id="SSF56574">
    <property type="entry name" value="Serpins"/>
    <property type="match status" value="1"/>
</dbReference>
<evidence type="ECO:0000313" key="4">
    <source>
        <dbReference type="EMBL" id="JAI08698.1"/>
    </source>
</evidence>
<dbReference type="Gene3D" id="3.30.497.10">
    <property type="entry name" value="Antithrombin, subunit I, domain 2"/>
    <property type="match status" value="1"/>
</dbReference>
<reference evidence="4" key="2">
    <citation type="submission" date="2014-02" db="EMBL/GenBank/DDBJ databases">
        <title>Intra- and inter-species comparative analysis of male and female Amblyomma americanum serine protease inhibitors (serpins).</title>
        <authorList>
            <person name="Porter L."/>
            <person name="Kim T."/>
            <person name="Radulovic Z."/>
            <person name="Braz G."/>
            <person name="Vaz I.D.S.Jr."/>
            <person name="Mulenga A."/>
        </authorList>
    </citation>
    <scope>NUCLEOTIDE SEQUENCE</scope>
</reference>
<dbReference type="InterPro" id="IPR042185">
    <property type="entry name" value="Serpin_sf_2"/>
</dbReference>